<protein>
    <submittedName>
        <fullName evidence="1">Uncharacterized protein</fullName>
    </submittedName>
</protein>
<keyword evidence="2" id="KW-1185">Reference proteome</keyword>
<dbReference type="Proteomes" id="UP001596222">
    <property type="component" value="Unassembled WGS sequence"/>
</dbReference>
<name>A0ABW0A8F2_9ACTN</name>
<dbReference type="RefSeq" id="WP_382049205.1">
    <property type="nucleotide sequence ID" value="NZ_JBHSKJ010000022.1"/>
</dbReference>
<organism evidence="1 2">
    <name type="scientific">Streptomyces aureoversilis</name>
    <dbReference type="NCBI Taxonomy" id="67277"/>
    <lineage>
        <taxon>Bacteria</taxon>
        <taxon>Bacillati</taxon>
        <taxon>Actinomycetota</taxon>
        <taxon>Actinomycetes</taxon>
        <taxon>Kitasatosporales</taxon>
        <taxon>Streptomycetaceae</taxon>
        <taxon>Streptomyces</taxon>
    </lineage>
</organism>
<dbReference type="EMBL" id="JBHSKJ010000022">
    <property type="protein sequence ID" value="MFC5148971.1"/>
    <property type="molecule type" value="Genomic_DNA"/>
</dbReference>
<sequence>MDAASIDAITEMDLARAALKQKARMVIKAVSAALGQLYPEGAYVALLCRESDRPDTARIGGLYDAQHHGHIGPTRKGHAIYPPSRVGDWPLRRLPKRITRQHFGSHADGERTMNDLLTEAYRAGVNFPYGRRGGLSYGPRIDIR</sequence>
<comment type="caution">
    <text evidence="1">The sequence shown here is derived from an EMBL/GenBank/DDBJ whole genome shotgun (WGS) entry which is preliminary data.</text>
</comment>
<proteinExistence type="predicted"/>
<reference evidence="2" key="1">
    <citation type="journal article" date="2019" name="Int. J. Syst. Evol. Microbiol.">
        <title>The Global Catalogue of Microorganisms (GCM) 10K type strain sequencing project: providing services to taxonomists for standard genome sequencing and annotation.</title>
        <authorList>
            <consortium name="The Broad Institute Genomics Platform"/>
            <consortium name="The Broad Institute Genome Sequencing Center for Infectious Disease"/>
            <person name="Wu L."/>
            <person name="Ma J."/>
        </authorList>
    </citation>
    <scope>NUCLEOTIDE SEQUENCE [LARGE SCALE GENOMIC DNA]</scope>
    <source>
        <strain evidence="2">CGMCC 4.1641</strain>
    </source>
</reference>
<evidence type="ECO:0000313" key="2">
    <source>
        <dbReference type="Proteomes" id="UP001596222"/>
    </source>
</evidence>
<accession>A0ABW0A8F2</accession>
<evidence type="ECO:0000313" key="1">
    <source>
        <dbReference type="EMBL" id="MFC5148971.1"/>
    </source>
</evidence>
<gene>
    <name evidence="1" type="ORF">ACFPP6_30335</name>
</gene>